<keyword evidence="1" id="KW-1133">Transmembrane helix</keyword>
<proteinExistence type="predicted"/>
<feature type="transmembrane region" description="Helical" evidence="1">
    <location>
        <begin position="76"/>
        <end position="96"/>
    </location>
</feature>
<name>A0A2H3DLQ3_ARMGA</name>
<evidence type="ECO:0000256" key="1">
    <source>
        <dbReference type="SAM" id="Phobius"/>
    </source>
</evidence>
<evidence type="ECO:0000313" key="2">
    <source>
        <dbReference type="EMBL" id="PBK96135.1"/>
    </source>
</evidence>
<dbReference type="EMBL" id="KZ293651">
    <property type="protein sequence ID" value="PBK96135.1"/>
    <property type="molecule type" value="Genomic_DNA"/>
</dbReference>
<evidence type="ECO:0000313" key="3">
    <source>
        <dbReference type="Proteomes" id="UP000217790"/>
    </source>
</evidence>
<dbReference type="InParanoid" id="A0A2H3DLQ3"/>
<keyword evidence="1" id="KW-0472">Membrane</keyword>
<feature type="transmembrane region" description="Helical" evidence="1">
    <location>
        <begin position="49"/>
        <end position="67"/>
    </location>
</feature>
<feature type="transmembrane region" description="Helical" evidence="1">
    <location>
        <begin position="236"/>
        <end position="257"/>
    </location>
</feature>
<keyword evidence="1" id="KW-0812">Transmembrane</keyword>
<dbReference type="Proteomes" id="UP000217790">
    <property type="component" value="Unassembled WGS sequence"/>
</dbReference>
<dbReference type="OMA" id="CHAFIEY"/>
<protein>
    <submittedName>
        <fullName evidence="2">Uncharacterized protein</fullName>
    </submittedName>
</protein>
<reference evidence="3" key="1">
    <citation type="journal article" date="2017" name="Nat. Ecol. Evol.">
        <title>Genome expansion and lineage-specific genetic innovations in the forest pathogenic fungi Armillaria.</title>
        <authorList>
            <person name="Sipos G."/>
            <person name="Prasanna A.N."/>
            <person name="Walter M.C."/>
            <person name="O'Connor E."/>
            <person name="Balint B."/>
            <person name="Krizsan K."/>
            <person name="Kiss B."/>
            <person name="Hess J."/>
            <person name="Varga T."/>
            <person name="Slot J."/>
            <person name="Riley R."/>
            <person name="Boka B."/>
            <person name="Rigling D."/>
            <person name="Barry K."/>
            <person name="Lee J."/>
            <person name="Mihaltcheva S."/>
            <person name="LaButti K."/>
            <person name="Lipzen A."/>
            <person name="Waldron R."/>
            <person name="Moloney N.M."/>
            <person name="Sperisen C."/>
            <person name="Kredics L."/>
            <person name="Vagvoelgyi C."/>
            <person name="Patrignani A."/>
            <person name="Fitzpatrick D."/>
            <person name="Nagy I."/>
            <person name="Doyle S."/>
            <person name="Anderson J.B."/>
            <person name="Grigoriev I.V."/>
            <person name="Gueldener U."/>
            <person name="Muensterkoetter M."/>
            <person name="Nagy L.G."/>
        </authorList>
    </citation>
    <scope>NUCLEOTIDE SEQUENCE [LARGE SCALE GENOMIC DNA]</scope>
    <source>
        <strain evidence="3">Ar21-2</strain>
    </source>
</reference>
<sequence>MEAPPPDLSQHDKSVILDSLDLTLNITILHASLHGICLSPVPEVSLFNIYFEGLYTGIIAITLWITFTSTKRSQHAFLRAMIIMLYVLRTMSFMMICVHQSHAFIEHGNNSYSVFTALIEGSWSRACGLVDEITGGISTLLVDIAIIWRCWVLWDRQWRIVSLPIICAAAGIVMKTLQILSTFPMGEISNTGGFVQNINWELIYVVSILITTLVCTILIVYRIVRFAHRLLFFRSSISALIESSSIYTLALILYLVLEGRNMMAAQYGDTFATYIQVKRCHRTDAPGDTCGRQVNVQGGDDCFKKFIGHSY</sequence>
<feature type="transmembrane region" description="Helical" evidence="1">
    <location>
        <begin position="161"/>
        <end position="183"/>
    </location>
</feature>
<dbReference type="AlphaFoldDB" id="A0A2H3DLQ3"/>
<accession>A0A2H3DLQ3</accession>
<feature type="transmembrane region" description="Helical" evidence="1">
    <location>
        <begin position="203"/>
        <end position="224"/>
    </location>
</feature>
<organism evidence="2 3">
    <name type="scientific">Armillaria gallica</name>
    <name type="common">Bulbous honey fungus</name>
    <name type="synonym">Armillaria bulbosa</name>
    <dbReference type="NCBI Taxonomy" id="47427"/>
    <lineage>
        <taxon>Eukaryota</taxon>
        <taxon>Fungi</taxon>
        <taxon>Dikarya</taxon>
        <taxon>Basidiomycota</taxon>
        <taxon>Agaricomycotina</taxon>
        <taxon>Agaricomycetes</taxon>
        <taxon>Agaricomycetidae</taxon>
        <taxon>Agaricales</taxon>
        <taxon>Marasmiineae</taxon>
        <taxon>Physalacriaceae</taxon>
        <taxon>Armillaria</taxon>
    </lineage>
</organism>
<keyword evidence="3" id="KW-1185">Reference proteome</keyword>
<feature type="transmembrane region" description="Helical" evidence="1">
    <location>
        <begin position="133"/>
        <end position="154"/>
    </location>
</feature>
<gene>
    <name evidence="2" type="ORF">ARMGADRAFT_1077645</name>
</gene>